<dbReference type="RefSeq" id="WP_124877678.1">
    <property type="nucleotide sequence ID" value="NZ_RQJO01000010.1"/>
</dbReference>
<reference evidence="3 4" key="1">
    <citation type="submission" date="2018-11" db="EMBL/GenBank/DDBJ databases">
        <authorList>
            <person name="Zhou Z."/>
            <person name="Wang G."/>
        </authorList>
    </citation>
    <scope>NUCLEOTIDE SEQUENCE [LARGE SCALE GENOMIC DNA]</scope>
    <source>
        <strain evidence="3 4">KCTC52004</strain>
    </source>
</reference>
<dbReference type="EMBL" id="RQJO01000010">
    <property type="protein sequence ID" value="RRB01216.1"/>
    <property type="molecule type" value="Genomic_DNA"/>
</dbReference>
<dbReference type="OrthoDB" id="955334at2"/>
<evidence type="ECO:0000313" key="3">
    <source>
        <dbReference type="EMBL" id="RRB01216.1"/>
    </source>
</evidence>
<name>A0A3P1BJU5_9BACT</name>
<evidence type="ECO:0000256" key="1">
    <source>
        <dbReference type="SAM" id="SignalP"/>
    </source>
</evidence>
<dbReference type="Pfam" id="PF13648">
    <property type="entry name" value="Lipocalin_4"/>
    <property type="match status" value="1"/>
</dbReference>
<gene>
    <name evidence="3" type="ORF">EHT25_23880</name>
</gene>
<accession>A0A3P1BJU5</accession>
<proteinExistence type="predicted"/>
<comment type="caution">
    <text evidence="3">The sequence shown here is derived from an EMBL/GenBank/DDBJ whole genome shotgun (WGS) entry which is preliminary data.</text>
</comment>
<keyword evidence="1" id="KW-0732">Signal</keyword>
<organism evidence="3 4">
    <name type="scientific">Larkinella rosea</name>
    <dbReference type="NCBI Taxonomy" id="2025312"/>
    <lineage>
        <taxon>Bacteria</taxon>
        <taxon>Pseudomonadati</taxon>
        <taxon>Bacteroidota</taxon>
        <taxon>Cytophagia</taxon>
        <taxon>Cytophagales</taxon>
        <taxon>Spirosomataceae</taxon>
        <taxon>Larkinella</taxon>
    </lineage>
</organism>
<dbReference type="Proteomes" id="UP000271925">
    <property type="component" value="Unassembled WGS sequence"/>
</dbReference>
<feature type="signal peptide" evidence="1">
    <location>
        <begin position="1"/>
        <end position="19"/>
    </location>
</feature>
<evidence type="ECO:0000313" key="4">
    <source>
        <dbReference type="Proteomes" id="UP000271925"/>
    </source>
</evidence>
<dbReference type="PROSITE" id="PS51257">
    <property type="entry name" value="PROKAR_LIPOPROTEIN"/>
    <property type="match status" value="1"/>
</dbReference>
<dbReference type="AlphaFoldDB" id="A0A3P1BJU5"/>
<evidence type="ECO:0000259" key="2">
    <source>
        <dbReference type="Pfam" id="PF13648"/>
    </source>
</evidence>
<protein>
    <recommendedName>
        <fullName evidence="2">Lipocalin-like domain-containing protein</fullName>
    </recommendedName>
</protein>
<sequence>MKIKIYLFVTCLFTLTLFGCSKSEEESVAPDTASLLVRKWSFTDISVKTNAKTYSIPTKSGALFGDDNVITFNKDNTISYLDGGKTVSGKWKLSNSDKMLSITDADNTTINMTINSLTSTAIDLASANADITKTNPTLDEMVVGFVGEYLLYTLDKDAGGTIDFTKEPEYKTLQILAKGKAL</sequence>
<feature type="chain" id="PRO_5018205564" description="Lipocalin-like domain-containing protein" evidence="1">
    <location>
        <begin position="20"/>
        <end position="182"/>
    </location>
</feature>
<dbReference type="InterPro" id="IPR024311">
    <property type="entry name" value="Lipocalin-like"/>
</dbReference>
<keyword evidence="4" id="KW-1185">Reference proteome</keyword>
<feature type="domain" description="Lipocalin-like" evidence="2">
    <location>
        <begin position="37"/>
        <end position="120"/>
    </location>
</feature>